<reference evidence="1" key="1">
    <citation type="submission" date="2015-01" db="EMBL/GenBank/DDBJ databases">
        <title>The Genome Sequence of Cryptococcus gattii CA1280.</title>
        <authorList>
            <consortium name="The Broad Institute Genomics Platform"/>
            <person name="Cuomo C."/>
            <person name="Litvintseva A."/>
            <person name="Chen Y."/>
            <person name="Heitman J."/>
            <person name="Sun S."/>
            <person name="Springer D."/>
            <person name="Dromer F."/>
            <person name="Young S."/>
            <person name="Zeng Q."/>
            <person name="Gargeya S."/>
            <person name="Abouelleil A."/>
            <person name="Alvarado L."/>
            <person name="Chapman S.B."/>
            <person name="Gainer-Dewar J."/>
            <person name="Goldberg J."/>
            <person name="Griggs A."/>
            <person name="Gujja S."/>
            <person name="Hansen M."/>
            <person name="Howarth C."/>
            <person name="Imamovic A."/>
            <person name="Larimer J."/>
            <person name="Murphy C."/>
            <person name="Naylor J."/>
            <person name="Pearson M."/>
            <person name="Priest M."/>
            <person name="Roberts A."/>
            <person name="Saif S."/>
            <person name="Shea T."/>
            <person name="Sykes S."/>
            <person name="Wortman J."/>
            <person name="Nusbaum C."/>
            <person name="Birren B."/>
        </authorList>
    </citation>
    <scope>NUCLEOTIDE SEQUENCE [LARGE SCALE GENOMIC DNA]</scope>
    <source>
        <strain evidence="1">CA1280</strain>
    </source>
</reference>
<sequence length="73" mass="7983">MCVLTATVCNGDRQREGIQKDAGSAQYPDLEVPDLRQTTAHGTNVNRGRMSTCSDPHVIRKENGVQLMVGKRA</sequence>
<evidence type="ECO:0000313" key="1">
    <source>
        <dbReference type="EMBL" id="KIR49431.1"/>
    </source>
</evidence>
<dbReference type="HOGENOM" id="CLU_2704728_0_0_1"/>
<protein>
    <submittedName>
        <fullName evidence="1">Uncharacterized protein</fullName>
    </submittedName>
</protein>
<dbReference type="OrthoDB" id="10285494at2759"/>
<dbReference type="EMBL" id="KN847975">
    <property type="protein sequence ID" value="KIR49431.1"/>
    <property type="molecule type" value="Genomic_DNA"/>
</dbReference>
<accession>A0A0D0VQJ7</accession>
<name>A0A0D0VQJ7_CRYGA</name>
<dbReference type="AlphaFoldDB" id="A0A0D0VQJ7"/>
<proteinExistence type="predicted"/>
<gene>
    <name evidence="1" type="ORF">I312_01586</name>
</gene>
<organism evidence="1">
    <name type="scientific">Cryptococcus bacillisporus CA1280</name>
    <dbReference type="NCBI Taxonomy" id="1296109"/>
    <lineage>
        <taxon>Eukaryota</taxon>
        <taxon>Fungi</taxon>
        <taxon>Dikarya</taxon>
        <taxon>Basidiomycota</taxon>
        <taxon>Agaricomycotina</taxon>
        <taxon>Tremellomycetes</taxon>
        <taxon>Tremellales</taxon>
        <taxon>Cryptococcaceae</taxon>
        <taxon>Cryptococcus</taxon>
        <taxon>Cryptococcus gattii species complex</taxon>
    </lineage>
</organism>